<evidence type="ECO:0000313" key="7">
    <source>
        <dbReference type="EMBL" id="EFX75445.1"/>
    </source>
</evidence>
<dbReference type="GO" id="GO:1990756">
    <property type="term" value="F:ubiquitin-like ligase-substrate adaptor activity"/>
    <property type="evidence" value="ECO:0000318"/>
    <property type="project" value="GO_Central"/>
</dbReference>
<dbReference type="GO" id="GO:0000151">
    <property type="term" value="C:ubiquitin ligase complex"/>
    <property type="evidence" value="ECO:0000318"/>
    <property type="project" value="GO_Central"/>
</dbReference>
<dbReference type="GO" id="GO:0043161">
    <property type="term" value="P:proteasome-mediated ubiquitin-dependent protein catabolic process"/>
    <property type="evidence" value="ECO:0000318"/>
    <property type="project" value="GO_Central"/>
</dbReference>
<keyword evidence="6" id="KW-1133">Transmembrane helix</keyword>
<dbReference type="InterPro" id="IPR036770">
    <property type="entry name" value="Ankyrin_rpt-contain_sf"/>
</dbReference>
<evidence type="ECO:0000256" key="2">
    <source>
        <dbReference type="ARBA" id="ARBA00023043"/>
    </source>
</evidence>
<accession>E9GYQ8</accession>
<dbReference type="AlphaFoldDB" id="E9GYQ8"/>
<dbReference type="Gene3D" id="1.25.40.20">
    <property type="entry name" value="Ankyrin repeat-containing domain"/>
    <property type="match status" value="2"/>
</dbReference>
<dbReference type="InterPro" id="IPR002110">
    <property type="entry name" value="Ankyrin_rpt"/>
</dbReference>
<dbReference type="EMBL" id="GL732575">
    <property type="protein sequence ID" value="EFX75445.1"/>
    <property type="molecule type" value="Genomic_DNA"/>
</dbReference>
<evidence type="ECO:0000313" key="8">
    <source>
        <dbReference type="Proteomes" id="UP000000305"/>
    </source>
</evidence>
<dbReference type="PROSITE" id="PS50297">
    <property type="entry name" value="ANK_REP_REGION"/>
    <property type="match status" value="1"/>
</dbReference>
<gene>
    <name evidence="7" type="ORF">DAPPUDRAFT_107970</name>
</gene>
<keyword evidence="1" id="KW-0677">Repeat</keyword>
<dbReference type="Proteomes" id="UP000000305">
    <property type="component" value="Unassembled WGS sequence"/>
</dbReference>
<name>E9GYQ8_DAPPU</name>
<reference evidence="7 8" key="1">
    <citation type="journal article" date="2011" name="Science">
        <title>The ecoresponsive genome of Daphnia pulex.</title>
        <authorList>
            <person name="Colbourne J.K."/>
            <person name="Pfrender M.E."/>
            <person name="Gilbert D."/>
            <person name="Thomas W.K."/>
            <person name="Tucker A."/>
            <person name="Oakley T.H."/>
            <person name="Tokishita S."/>
            <person name="Aerts A."/>
            <person name="Arnold G.J."/>
            <person name="Basu M.K."/>
            <person name="Bauer D.J."/>
            <person name="Caceres C.E."/>
            <person name="Carmel L."/>
            <person name="Casola C."/>
            <person name="Choi J.H."/>
            <person name="Detter J.C."/>
            <person name="Dong Q."/>
            <person name="Dusheyko S."/>
            <person name="Eads B.D."/>
            <person name="Frohlich T."/>
            <person name="Geiler-Samerotte K.A."/>
            <person name="Gerlach D."/>
            <person name="Hatcher P."/>
            <person name="Jogdeo S."/>
            <person name="Krijgsveld J."/>
            <person name="Kriventseva E.V."/>
            <person name="Kultz D."/>
            <person name="Laforsch C."/>
            <person name="Lindquist E."/>
            <person name="Lopez J."/>
            <person name="Manak J.R."/>
            <person name="Muller J."/>
            <person name="Pangilinan J."/>
            <person name="Patwardhan R.P."/>
            <person name="Pitluck S."/>
            <person name="Pritham E.J."/>
            <person name="Rechtsteiner A."/>
            <person name="Rho M."/>
            <person name="Rogozin I.B."/>
            <person name="Sakarya O."/>
            <person name="Salamov A."/>
            <person name="Schaack S."/>
            <person name="Shapiro H."/>
            <person name="Shiga Y."/>
            <person name="Skalitzky C."/>
            <person name="Smith Z."/>
            <person name="Souvorov A."/>
            <person name="Sung W."/>
            <person name="Tang Z."/>
            <person name="Tsuchiya D."/>
            <person name="Tu H."/>
            <person name="Vos H."/>
            <person name="Wang M."/>
            <person name="Wolf Y.I."/>
            <person name="Yamagata H."/>
            <person name="Yamada T."/>
            <person name="Ye Y."/>
            <person name="Shaw J.R."/>
            <person name="Andrews J."/>
            <person name="Crease T.J."/>
            <person name="Tang H."/>
            <person name="Lucas S.M."/>
            <person name="Robertson H.M."/>
            <person name="Bork P."/>
            <person name="Koonin E.V."/>
            <person name="Zdobnov E.M."/>
            <person name="Grigoriev I.V."/>
            <person name="Lynch M."/>
            <person name="Boore J.L."/>
        </authorList>
    </citation>
    <scope>NUCLEOTIDE SEQUENCE [LARGE SCALE GENOMIC DNA]</scope>
</reference>
<keyword evidence="2 5" id="KW-0040">ANK repeat</keyword>
<organism evidence="7 8">
    <name type="scientific">Daphnia pulex</name>
    <name type="common">Water flea</name>
    <dbReference type="NCBI Taxonomy" id="6669"/>
    <lineage>
        <taxon>Eukaryota</taxon>
        <taxon>Metazoa</taxon>
        <taxon>Ecdysozoa</taxon>
        <taxon>Arthropoda</taxon>
        <taxon>Crustacea</taxon>
        <taxon>Branchiopoda</taxon>
        <taxon>Diplostraca</taxon>
        <taxon>Cladocera</taxon>
        <taxon>Anomopoda</taxon>
        <taxon>Daphniidae</taxon>
        <taxon>Daphnia</taxon>
    </lineage>
</organism>
<dbReference type="PROSITE" id="PS50088">
    <property type="entry name" value="ANK_REPEAT"/>
    <property type="match status" value="1"/>
</dbReference>
<dbReference type="PANTHER" id="PTHR24197">
    <property type="entry name" value="ANKYRIN REPEAT DOMAIN-CONTAINING PROTEIN 61"/>
    <property type="match status" value="1"/>
</dbReference>
<evidence type="ECO:0000256" key="6">
    <source>
        <dbReference type="SAM" id="Phobius"/>
    </source>
</evidence>
<keyword evidence="6" id="KW-0472">Membrane</keyword>
<comment type="function">
    <text evidence="3">Plays an important role in regulating intracellular signaling events associated with erythroid terminal differentiation.</text>
</comment>
<dbReference type="KEGG" id="dpx:DAPPUDRAFT_107970"/>
<dbReference type="HOGENOM" id="CLU_530260_0_0_1"/>
<dbReference type="PANTHER" id="PTHR24197:SF44">
    <property type="entry name" value="ANKYRIN REPEAT DOMAIN-CONTAINING PROTEIN 54"/>
    <property type="match status" value="1"/>
</dbReference>
<dbReference type="OrthoDB" id="6383553at2759"/>
<protein>
    <recommendedName>
        <fullName evidence="4">Ankyrin repeat domain-containing protein 54</fullName>
    </recommendedName>
</protein>
<proteinExistence type="predicted"/>
<feature type="repeat" description="ANK" evidence="5">
    <location>
        <begin position="474"/>
        <end position="516"/>
    </location>
</feature>
<evidence type="ECO:0000256" key="1">
    <source>
        <dbReference type="ARBA" id="ARBA00022737"/>
    </source>
</evidence>
<dbReference type="eggNOG" id="KOG0508">
    <property type="taxonomic scope" value="Eukaryota"/>
</dbReference>
<dbReference type="Pfam" id="PF00023">
    <property type="entry name" value="Ank"/>
    <property type="match status" value="1"/>
</dbReference>
<dbReference type="SUPFAM" id="SSF48403">
    <property type="entry name" value="Ankyrin repeat"/>
    <property type="match status" value="1"/>
</dbReference>
<evidence type="ECO:0000256" key="5">
    <source>
        <dbReference type="PROSITE-ProRule" id="PRU00023"/>
    </source>
</evidence>
<evidence type="ECO:0000256" key="4">
    <source>
        <dbReference type="ARBA" id="ARBA00039237"/>
    </source>
</evidence>
<keyword evidence="6" id="KW-0812">Transmembrane</keyword>
<dbReference type="STRING" id="6669.E9GYQ8"/>
<dbReference type="InParanoid" id="E9GYQ8"/>
<evidence type="ECO:0000256" key="3">
    <source>
        <dbReference type="ARBA" id="ARBA00037385"/>
    </source>
</evidence>
<sequence length="532" mass="61039">MDFNKMDDCTSPLTLEFYIFLLFGMSLPLIFFFLITKRSRNQSNACWRLLQHVFQEAIQSESLPELHEILAIQGPDITTLPATSLDEHETTAMLTAIQNGSCEVVVFLRELGVDVNLHGTFEWRGAKYDNVSPLCAAIISRQADIVDEFVVVEEEQLDAVTADMEGIKTSSIPTEQKIEALELMGAAYVFYRYSPSLVSSSYAISIWKEATRLRFSTVDGEQAIPKTISPPSDLFAKAMGFTSEFLTLEHLEQIEAQLDFDNDYLELNLYTQALLVIHRILDQSDPEQHKYILLQLCNHADRLHYEDHYNRAINIGMFMLDEFQGFEEWDDEVNDIIIKTIGILVESFAKLKDVPSSEFTFTNVMTTLENTLKVNHNSVNISEYQEFDLLIFDLIDFITEMLPTLSKEESHQFKQIVYEFIRADYRFDRVDKGNILHLACCNLFADLIGPKRFRINLMKLLLELDVDPNFTSTNGKTPLHILANSFQWERWSETTNITDAVQLLLDSGANIDQPDGEGRTPLDLFKLRKRIE</sequence>
<feature type="transmembrane region" description="Helical" evidence="6">
    <location>
        <begin position="15"/>
        <end position="35"/>
    </location>
</feature>
<dbReference type="SMART" id="SM00248">
    <property type="entry name" value="ANK"/>
    <property type="match status" value="3"/>
</dbReference>
<keyword evidence="8" id="KW-1185">Reference proteome</keyword>